<evidence type="ECO:0000313" key="2">
    <source>
        <dbReference type="Proteomes" id="UP000030686"/>
    </source>
</evidence>
<dbReference type="AlphaFoldDB" id="W6QCY3"/>
<dbReference type="EMBL" id="HG792016">
    <property type="protein sequence ID" value="CDM32054.1"/>
    <property type="molecule type" value="Genomic_DNA"/>
</dbReference>
<dbReference type="OrthoDB" id="4361486at2759"/>
<name>W6QCY3_PENRF</name>
<evidence type="ECO:0000313" key="1">
    <source>
        <dbReference type="EMBL" id="CDM32054.1"/>
    </source>
</evidence>
<keyword evidence="2" id="KW-1185">Reference proteome</keyword>
<dbReference type="Proteomes" id="UP000030686">
    <property type="component" value="Unassembled WGS sequence"/>
</dbReference>
<proteinExistence type="predicted"/>
<gene>
    <name evidence="1" type="ORF">PROQFM164_S02g002205</name>
</gene>
<sequence length="138" mass="15642">MPDKSLLEPTFRCEHTDPEEGWRFSRSVCSALLATSSRRSFFETRMSHVKTLNNVHHADMSDSKNPGSNRRTFDGRHTISILQLSAMMPVSLNNQLFPRFSSQQTYFDGSGGGDGSNGYKTLGWASTYSRFYKANWDC</sequence>
<accession>W6QCY3</accession>
<protein>
    <submittedName>
        <fullName evidence="1">Genomic scaffold, ProqFM164S02</fullName>
    </submittedName>
</protein>
<reference evidence="1" key="1">
    <citation type="journal article" date="2014" name="Nat. Commun.">
        <title>Multiple recent horizontal transfers of a large genomic region in cheese making fungi.</title>
        <authorList>
            <person name="Cheeseman K."/>
            <person name="Ropars J."/>
            <person name="Renault P."/>
            <person name="Dupont J."/>
            <person name="Gouzy J."/>
            <person name="Branca A."/>
            <person name="Abraham A.L."/>
            <person name="Ceppi M."/>
            <person name="Conseiller E."/>
            <person name="Debuchy R."/>
            <person name="Malagnac F."/>
            <person name="Goarin A."/>
            <person name="Silar P."/>
            <person name="Lacoste S."/>
            <person name="Sallet E."/>
            <person name="Bensimon A."/>
            <person name="Giraud T."/>
            <person name="Brygoo Y."/>
        </authorList>
    </citation>
    <scope>NUCLEOTIDE SEQUENCE [LARGE SCALE GENOMIC DNA]</scope>
    <source>
        <strain evidence="1">FM164</strain>
    </source>
</reference>
<organism evidence="1 2">
    <name type="scientific">Penicillium roqueforti (strain FM164)</name>
    <dbReference type="NCBI Taxonomy" id="1365484"/>
    <lineage>
        <taxon>Eukaryota</taxon>
        <taxon>Fungi</taxon>
        <taxon>Dikarya</taxon>
        <taxon>Ascomycota</taxon>
        <taxon>Pezizomycotina</taxon>
        <taxon>Eurotiomycetes</taxon>
        <taxon>Eurotiomycetidae</taxon>
        <taxon>Eurotiales</taxon>
        <taxon>Aspergillaceae</taxon>
        <taxon>Penicillium</taxon>
    </lineage>
</organism>